<dbReference type="GO" id="GO:0006099">
    <property type="term" value="P:tricarboxylic acid cycle"/>
    <property type="evidence" value="ECO:0007669"/>
    <property type="project" value="TreeGrafter"/>
</dbReference>
<comment type="cofactor">
    <cofactor evidence="1">
        <name>Mg(2+)</name>
        <dbReference type="ChEBI" id="CHEBI:18420"/>
    </cofactor>
</comment>
<dbReference type="GO" id="GO:0009098">
    <property type="term" value="P:L-leucine biosynthetic process"/>
    <property type="evidence" value="ECO:0007669"/>
    <property type="project" value="InterPro"/>
</dbReference>
<comment type="similarity">
    <text evidence="2">Belongs to the isocitrate and isopropylmalate dehydrogenases family.</text>
</comment>
<dbReference type="RefSeq" id="WP_013683292.1">
    <property type="nucleotide sequence ID" value="NC_015320.1"/>
</dbReference>
<protein>
    <submittedName>
        <fullName evidence="8">Isopropylmalate/isohomocitrate dehydrogenase</fullName>
        <ecNumber evidence="8">1.1.1.85</ecNumber>
    </submittedName>
</protein>
<dbReference type="PANTHER" id="PTHR11835">
    <property type="entry name" value="DECARBOXYLATING DEHYDROGENASES-ISOCITRATE, ISOPROPYLMALATE, TARTRATE"/>
    <property type="match status" value="1"/>
</dbReference>
<dbReference type="eggNOG" id="arCOG01163">
    <property type="taxonomic scope" value="Archaea"/>
</dbReference>
<proteinExistence type="inferred from homology"/>
<organism evidence="8 9">
    <name type="scientific">Archaeoglobus veneficus (strain DSM 11195 / SNP6)</name>
    <dbReference type="NCBI Taxonomy" id="693661"/>
    <lineage>
        <taxon>Archaea</taxon>
        <taxon>Methanobacteriati</taxon>
        <taxon>Methanobacteriota</taxon>
        <taxon>Archaeoglobi</taxon>
        <taxon>Archaeoglobales</taxon>
        <taxon>Archaeoglobaceae</taxon>
        <taxon>Archaeoglobus</taxon>
    </lineage>
</organism>
<dbReference type="InterPro" id="IPR011828">
    <property type="entry name" value="LEU3_arc"/>
</dbReference>
<dbReference type="PROSITE" id="PS00470">
    <property type="entry name" value="IDH_IMDH"/>
    <property type="match status" value="1"/>
</dbReference>
<dbReference type="Gene3D" id="3.40.718.10">
    <property type="entry name" value="Isopropylmalate Dehydrogenase"/>
    <property type="match status" value="1"/>
</dbReference>
<dbReference type="InterPro" id="IPR019818">
    <property type="entry name" value="IsoCit/isopropylmalate_DH_CS"/>
</dbReference>
<evidence type="ECO:0000256" key="5">
    <source>
        <dbReference type="ARBA" id="ARBA00023002"/>
    </source>
</evidence>
<evidence type="ECO:0000256" key="1">
    <source>
        <dbReference type="ARBA" id="ARBA00001946"/>
    </source>
</evidence>
<dbReference type="AlphaFoldDB" id="F2KQQ6"/>
<accession>F2KQQ6</accession>
<keyword evidence="4" id="KW-0460">Magnesium</keyword>
<dbReference type="PANTHER" id="PTHR11835:SF34">
    <property type="entry name" value="ISOCITRATE DEHYDROGENASE [NAD] SUBUNIT ALPHA, MITOCHONDRIAL"/>
    <property type="match status" value="1"/>
</dbReference>
<keyword evidence="6" id="KW-0520">NAD</keyword>
<dbReference type="Pfam" id="PF00180">
    <property type="entry name" value="Iso_dh"/>
    <property type="match status" value="1"/>
</dbReference>
<dbReference type="GO" id="GO:0000287">
    <property type="term" value="F:magnesium ion binding"/>
    <property type="evidence" value="ECO:0007669"/>
    <property type="project" value="InterPro"/>
</dbReference>
<dbReference type="GO" id="GO:0003862">
    <property type="term" value="F:3-isopropylmalate dehydrogenase activity"/>
    <property type="evidence" value="ECO:0007669"/>
    <property type="project" value="UniProtKB-EC"/>
</dbReference>
<keyword evidence="9" id="KW-1185">Reference proteome</keyword>
<dbReference type="InterPro" id="IPR024084">
    <property type="entry name" value="IsoPropMal-DH-like_dom"/>
</dbReference>
<dbReference type="Proteomes" id="UP000008136">
    <property type="component" value="Chromosome"/>
</dbReference>
<evidence type="ECO:0000256" key="2">
    <source>
        <dbReference type="ARBA" id="ARBA00007769"/>
    </source>
</evidence>
<dbReference type="EMBL" id="CP002588">
    <property type="protein sequence ID" value="AEA46618.1"/>
    <property type="molecule type" value="Genomic_DNA"/>
</dbReference>
<dbReference type="GO" id="GO:0006102">
    <property type="term" value="P:isocitrate metabolic process"/>
    <property type="evidence" value="ECO:0007669"/>
    <property type="project" value="TreeGrafter"/>
</dbReference>
<name>F2KQQ6_ARCVS</name>
<dbReference type="KEGG" id="ave:Arcve_0597"/>
<dbReference type="GO" id="GO:0004449">
    <property type="term" value="F:isocitrate dehydrogenase (NAD+) activity"/>
    <property type="evidence" value="ECO:0007669"/>
    <property type="project" value="TreeGrafter"/>
</dbReference>
<evidence type="ECO:0000313" key="8">
    <source>
        <dbReference type="EMBL" id="AEA46618.1"/>
    </source>
</evidence>
<dbReference type="EC" id="1.1.1.85" evidence="8"/>
<dbReference type="STRING" id="693661.Arcve_0597"/>
<evidence type="ECO:0000313" key="9">
    <source>
        <dbReference type="Proteomes" id="UP000008136"/>
    </source>
</evidence>
<dbReference type="FunFam" id="3.40.718.10:FF:000019">
    <property type="entry name" value="Homoisocitrate dehydrogenase"/>
    <property type="match status" value="1"/>
</dbReference>
<dbReference type="HOGENOM" id="CLU_031953_0_1_2"/>
<evidence type="ECO:0000256" key="3">
    <source>
        <dbReference type="ARBA" id="ARBA00022723"/>
    </source>
</evidence>
<dbReference type="GO" id="GO:0019298">
    <property type="term" value="P:coenzyme B biosynthetic process"/>
    <property type="evidence" value="ECO:0007669"/>
    <property type="project" value="UniProtKB-ARBA"/>
</dbReference>
<feature type="domain" description="Isopropylmalate dehydrogenase-like" evidence="7">
    <location>
        <begin position="3"/>
        <end position="322"/>
    </location>
</feature>
<keyword evidence="3" id="KW-0479">Metal-binding</keyword>
<dbReference type="OrthoDB" id="6813at2157"/>
<dbReference type="GO" id="GO:0051287">
    <property type="term" value="F:NAD binding"/>
    <property type="evidence" value="ECO:0007669"/>
    <property type="project" value="InterPro"/>
</dbReference>
<dbReference type="SMART" id="SM01329">
    <property type="entry name" value="Iso_dh"/>
    <property type="match status" value="1"/>
</dbReference>
<sequence length="328" mass="36320">MKRITVIPGDGIGKEVMQAAMLVLEELNLPFEYVWMEAGDEAYEKYGKALPDETLEECKKSDAVLFGAAGETAADVIVRLRFELETFANIRPAKSYRGVKCLYDGVDIVIVRENTECLYKGLEFEVAEGVTEGIRVITRKGSERIARFAFELARREGRKKVTALHKANVMKKTCGLFRDVCREVARDYSDIEFNDYYIDAACMYLVMDPHRFDVIVTTNMFGDIVSDLAAGLVGGLGMAPSANIGERHAIFEPVHGSAPDIAGKGIANPSAMILTAVMMLRHFGYLDEAARVEKALEEVIVEGRTTPDLGGNLKTMEMAQEVVNKLKE</sequence>
<keyword evidence="5 8" id="KW-0560">Oxidoreductase</keyword>
<evidence type="ECO:0000256" key="4">
    <source>
        <dbReference type="ARBA" id="ARBA00022842"/>
    </source>
</evidence>
<dbReference type="GeneID" id="10393693"/>
<dbReference type="SUPFAM" id="SSF53659">
    <property type="entry name" value="Isocitrate/Isopropylmalate dehydrogenase-like"/>
    <property type="match status" value="1"/>
</dbReference>
<reference evidence="8 9" key="1">
    <citation type="submission" date="2011-03" db="EMBL/GenBank/DDBJ databases">
        <title>The complete genome of Archaeoglobus veneficus SNP6.</title>
        <authorList>
            <consortium name="US DOE Joint Genome Institute (JGI-PGF)"/>
            <person name="Lucas S."/>
            <person name="Copeland A."/>
            <person name="Lapidus A."/>
            <person name="Bruce D."/>
            <person name="Goodwin L."/>
            <person name="Pitluck S."/>
            <person name="Kyrpides N."/>
            <person name="Mavromatis K."/>
            <person name="Pagani I."/>
            <person name="Ivanova N."/>
            <person name="Mikhailova N."/>
            <person name="Lu M."/>
            <person name="Detter J.C."/>
            <person name="Tapia R."/>
            <person name="Han C."/>
            <person name="Land M."/>
            <person name="Hauser L."/>
            <person name="Markowitz V."/>
            <person name="Cheng J.-F."/>
            <person name="Hugenholtz P."/>
            <person name="Woyke T."/>
            <person name="Wu D."/>
            <person name="Spring S."/>
            <person name="Brambilla E."/>
            <person name="Klenk H.-P."/>
            <person name="Eisen J.A."/>
        </authorList>
    </citation>
    <scope>NUCLEOTIDE SEQUENCE [LARGE SCALE GENOMIC DNA]</scope>
    <source>
        <strain>SNP6</strain>
    </source>
</reference>
<evidence type="ECO:0000259" key="7">
    <source>
        <dbReference type="SMART" id="SM01329"/>
    </source>
</evidence>
<dbReference type="NCBIfam" id="TIGR02088">
    <property type="entry name" value="LEU3_arch"/>
    <property type="match status" value="1"/>
</dbReference>
<gene>
    <name evidence="8" type="ordered locus">Arcve_0597</name>
</gene>
<evidence type="ECO:0000256" key="6">
    <source>
        <dbReference type="ARBA" id="ARBA00023027"/>
    </source>
</evidence>